<evidence type="ECO:0000259" key="7">
    <source>
        <dbReference type="Pfam" id="PF11728"/>
    </source>
</evidence>
<dbReference type="Pfam" id="PF06081">
    <property type="entry name" value="ArAE_1"/>
    <property type="match status" value="1"/>
</dbReference>
<name>A0A6I6F084_9CLOT</name>
<dbReference type="Pfam" id="PF11728">
    <property type="entry name" value="ArAE_1_C"/>
    <property type="match status" value="1"/>
</dbReference>
<feature type="transmembrane region" description="Helical" evidence="6">
    <location>
        <begin position="12"/>
        <end position="39"/>
    </location>
</feature>
<feature type="transmembrane region" description="Helical" evidence="6">
    <location>
        <begin position="60"/>
        <end position="88"/>
    </location>
</feature>
<evidence type="ECO:0000256" key="3">
    <source>
        <dbReference type="ARBA" id="ARBA00022692"/>
    </source>
</evidence>
<organism evidence="8 9">
    <name type="scientific">Clostridium bovifaecis</name>
    <dbReference type="NCBI Taxonomy" id="2184719"/>
    <lineage>
        <taxon>Bacteria</taxon>
        <taxon>Bacillati</taxon>
        <taxon>Bacillota</taxon>
        <taxon>Clostridia</taxon>
        <taxon>Eubacteriales</taxon>
        <taxon>Clostridiaceae</taxon>
        <taxon>Clostridium</taxon>
    </lineage>
</organism>
<protein>
    <submittedName>
        <fullName evidence="8">Aromatic acid exporter family protein</fullName>
    </submittedName>
</protein>
<keyword evidence="4 6" id="KW-1133">Transmembrane helix</keyword>
<evidence type="ECO:0000256" key="5">
    <source>
        <dbReference type="ARBA" id="ARBA00023136"/>
    </source>
</evidence>
<evidence type="ECO:0000256" key="2">
    <source>
        <dbReference type="ARBA" id="ARBA00022475"/>
    </source>
</evidence>
<reference evidence="8 9" key="1">
    <citation type="submission" date="2019-12" db="EMBL/GenBank/DDBJ databases">
        <title>Genome sequenceing of Clostridium bovifaecis.</title>
        <authorList>
            <person name="Yao Y."/>
        </authorList>
    </citation>
    <scope>NUCLEOTIDE SEQUENCE [LARGE SCALE GENOMIC DNA]</scope>
    <source>
        <strain evidence="8 9">BXX</strain>
    </source>
</reference>
<proteinExistence type="predicted"/>
<evidence type="ECO:0000256" key="1">
    <source>
        <dbReference type="ARBA" id="ARBA00004651"/>
    </source>
</evidence>
<dbReference type="InterPro" id="IPR010343">
    <property type="entry name" value="ArAE_1"/>
</dbReference>
<keyword evidence="2" id="KW-1003">Cell membrane</keyword>
<dbReference type="PANTHER" id="PTHR40064:SF1">
    <property type="entry name" value="MEMBRANE PROTEIN"/>
    <property type="match status" value="1"/>
</dbReference>
<dbReference type="AlphaFoldDB" id="A0A6I6F084"/>
<dbReference type="GO" id="GO:0005886">
    <property type="term" value="C:plasma membrane"/>
    <property type="evidence" value="ECO:0007669"/>
    <property type="project" value="UniProtKB-SubCell"/>
</dbReference>
<dbReference type="InterPro" id="IPR038323">
    <property type="entry name" value="ArAE_1_C_sf"/>
</dbReference>
<feature type="transmembrane region" description="Helical" evidence="6">
    <location>
        <begin position="94"/>
        <end position="112"/>
    </location>
</feature>
<feature type="domain" description="Putative aromatic acid exporter C-terminal" evidence="7">
    <location>
        <begin position="146"/>
        <end position="311"/>
    </location>
</feature>
<evidence type="ECO:0000313" key="8">
    <source>
        <dbReference type="EMBL" id="QGU94674.1"/>
    </source>
</evidence>
<gene>
    <name evidence="8" type="ORF">GOM49_05740</name>
</gene>
<dbReference type="InterPro" id="IPR021062">
    <property type="entry name" value="ArAE_1_C"/>
</dbReference>
<keyword evidence="5 6" id="KW-0472">Membrane</keyword>
<keyword evidence="9" id="KW-1185">Reference proteome</keyword>
<dbReference type="PANTHER" id="PTHR40064">
    <property type="entry name" value="MEMBRANE PROTEIN-RELATED"/>
    <property type="match status" value="1"/>
</dbReference>
<dbReference type="InterPro" id="IPR052984">
    <property type="entry name" value="UPF0421"/>
</dbReference>
<evidence type="ECO:0000256" key="4">
    <source>
        <dbReference type="ARBA" id="ARBA00022989"/>
    </source>
</evidence>
<keyword evidence="3 6" id="KW-0812">Transmembrane</keyword>
<sequence>MKFIGYRTLKTGIGASVAIIFAEKLGLQYAAAAGIITVLSIQNTKKQSVKIAIKRMEACILALAISFILFKSFGYHEVIFGVFLLIFIPLAVKFNLEEGIVVSAVLITHLLVEGSVKTFWILNELGLMLVGVGVALLLNLYIPSMEEEIKEDQIYIEETMKEIFIHMSVALKKHYVSIREEELFTNLEARLKLAKKRAYKNLNNYFLLDTSYYVQYIEMRIKQFETIKRMREHFKRFFITYKQTIIISNFTEKVAHCIYEENSAECLLRELEILRNELKKMPLPVTREEFENRAMLYQFLNDVEQFLNIKKEFVQNPIR</sequence>
<feature type="transmembrane region" description="Helical" evidence="6">
    <location>
        <begin position="119"/>
        <end position="142"/>
    </location>
</feature>
<evidence type="ECO:0000256" key="6">
    <source>
        <dbReference type="SAM" id="Phobius"/>
    </source>
</evidence>
<accession>A0A6I6F084</accession>
<dbReference type="EMBL" id="CP046522">
    <property type="protein sequence ID" value="QGU94674.1"/>
    <property type="molecule type" value="Genomic_DNA"/>
</dbReference>
<comment type="subcellular location">
    <subcellularLocation>
        <location evidence="1">Cell membrane</location>
        <topology evidence="1">Multi-pass membrane protein</topology>
    </subcellularLocation>
</comment>
<evidence type="ECO:0000313" key="9">
    <source>
        <dbReference type="Proteomes" id="UP000422764"/>
    </source>
</evidence>
<dbReference type="Proteomes" id="UP000422764">
    <property type="component" value="Chromosome"/>
</dbReference>
<dbReference type="Gene3D" id="1.20.120.940">
    <property type="entry name" value="Putative aromatic acid exporter, C-terminal domain"/>
    <property type="match status" value="1"/>
</dbReference>